<dbReference type="InterPro" id="IPR011551">
    <property type="entry name" value="NTP_PyrPHydrolase_MazG"/>
</dbReference>
<dbReference type="Pfam" id="PF03819">
    <property type="entry name" value="MazG"/>
    <property type="match status" value="2"/>
</dbReference>
<evidence type="ECO:0000259" key="1">
    <source>
        <dbReference type="Pfam" id="PF03819"/>
    </source>
</evidence>
<dbReference type="GO" id="GO:0046061">
    <property type="term" value="P:dATP catabolic process"/>
    <property type="evidence" value="ECO:0007669"/>
    <property type="project" value="TreeGrafter"/>
</dbReference>
<name>A0A1Z4LYY2_9CYAN</name>
<dbReference type="CDD" id="cd11528">
    <property type="entry name" value="NTP-PPase_MazG_Nterm"/>
    <property type="match status" value="1"/>
</dbReference>
<dbReference type="OrthoDB" id="9808939at2"/>
<reference evidence="2 3" key="1">
    <citation type="submission" date="2017-06" db="EMBL/GenBank/DDBJ databases">
        <title>Genome sequencing of cyanobaciteial culture collection at National Institute for Environmental Studies (NIES).</title>
        <authorList>
            <person name="Hirose Y."/>
            <person name="Shimura Y."/>
            <person name="Fujisawa T."/>
            <person name="Nakamura Y."/>
            <person name="Kawachi M."/>
        </authorList>
    </citation>
    <scope>NUCLEOTIDE SEQUENCE [LARGE SCALE GENOMIC DNA]</scope>
    <source>
        <strain evidence="2 3">NIES-267</strain>
    </source>
</reference>
<dbReference type="PANTHER" id="PTHR30522:SF0">
    <property type="entry name" value="NUCLEOSIDE TRIPHOSPHATE PYROPHOSPHOHYDROLASE"/>
    <property type="match status" value="1"/>
</dbReference>
<sequence>MDTLTALQELIDVVKRLRSPDGGCPWDLEQTPETLTPYVVEEAYEVVDAIKSGDKNHIAEELGDLLLQVVMQAQIFDESGDFTLSEVAQAITQKLIRRHPHVFGDVSVQNVDEVNQNWDKIKADEKGESSSDGQKFTNKLSGYTRKFPPLMATMKISKKAADVGFEWDDIDGVWGKYEEELGEFQHALAEETPERQQEELGDLLFSLLQLARWNNLDPSEALQGTNKRFIQRFTMMESFAERPLSEYSLVELEALWQQAKKELKK</sequence>
<dbReference type="GO" id="GO:0046081">
    <property type="term" value="P:dUTP catabolic process"/>
    <property type="evidence" value="ECO:0007669"/>
    <property type="project" value="TreeGrafter"/>
</dbReference>
<gene>
    <name evidence="2" type="primary">mazG</name>
    <name evidence="2" type="ORF">NIES267_59290</name>
</gene>
<dbReference type="AlphaFoldDB" id="A0A1Z4LYY2"/>
<feature type="domain" description="NTP pyrophosphohydrolase MazG-like" evidence="1">
    <location>
        <begin position="179"/>
        <end position="232"/>
    </location>
</feature>
<dbReference type="NCBIfam" id="TIGR00444">
    <property type="entry name" value="mazG"/>
    <property type="match status" value="1"/>
</dbReference>
<accession>A0A1Z4LYY2</accession>
<feature type="domain" description="NTP pyrophosphohydrolase MazG-like" evidence="1">
    <location>
        <begin position="30"/>
        <end position="103"/>
    </location>
</feature>
<dbReference type="Proteomes" id="UP000218418">
    <property type="component" value="Chromosome"/>
</dbReference>
<organism evidence="2 3">
    <name type="scientific">Calothrix parasitica NIES-267</name>
    <dbReference type="NCBI Taxonomy" id="1973488"/>
    <lineage>
        <taxon>Bacteria</taxon>
        <taxon>Bacillati</taxon>
        <taxon>Cyanobacteriota</taxon>
        <taxon>Cyanophyceae</taxon>
        <taxon>Nostocales</taxon>
        <taxon>Calotrichaceae</taxon>
        <taxon>Calothrix</taxon>
    </lineage>
</organism>
<protein>
    <submittedName>
        <fullName evidence="2">Nucleoside triphosphate pyrophosphohydrolase</fullName>
    </submittedName>
</protein>
<dbReference type="GO" id="GO:0046052">
    <property type="term" value="P:UTP catabolic process"/>
    <property type="evidence" value="ECO:0007669"/>
    <property type="project" value="TreeGrafter"/>
</dbReference>
<keyword evidence="3" id="KW-1185">Reference proteome</keyword>
<dbReference type="NCBIfam" id="NF007113">
    <property type="entry name" value="PRK09562.1"/>
    <property type="match status" value="1"/>
</dbReference>
<dbReference type="GO" id="GO:0046076">
    <property type="term" value="P:dTTP catabolic process"/>
    <property type="evidence" value="ECO:0007669"/>
    <property type="project" value="TreeGrafter"/>
</dbReference>
<dbReference type="GO" id="GO:0046047">
    <property type="term" value="P:TTP catabolic process"/>
    <property type="evidence" value="ECO:0007669"/>
    <property type="project" value="TreeGrafter"/>
</dbReference>
<dbReference type="InterPro" id="IPR004518">
    <property type="entry name" value="MazG-like_dom"/>
</dbReference>
<dbReference type="SUPFAM" id="SSF101386">
    <property type="entry name" value="all-alpha NTP pyrophosphatases"/>
    <property type="match status" value="2"/>
</dbReference>
<dbReference type="FunFam" id="1.10.287.1080:FF:000001">
    <property type="entry name" value="Nucleoside triphosphate pyrophosphohydrolase"/>
    <property type="match status" value="1"/>
</dbReference>
<keyword evidence="2" id="KW-0378">Hydrolase</keyword>
<dbReference type="PANTHER" id="PTHR30522">
    <property type="entry name" value="NUCLEOSIDE TRIPHOSPHATE PYROPHOSPHOHYDROLASE"/>
    <property type="match status" value="1"/>
</dbReference>
<dbReference type="InterPro" id="IPR048011">
    <property type="entry name" value="NTP-PPase_MazG-like_C"/>
</dbReference>
<dbReference type="GO" id="GO:0006203">
    <property type="term" value="P:dGTP catabolic process"/>
    <property type="evidence" value="ECO:0007669"/>
    <property type="project" value="TreeGrafter"/>
</dbReference>
<dbReference type="Gene3D" id="1.10.287.1080">
    <property type="entry name" value="MazG-like"/>
    <property type="match status" value="2"/>
</dbReference>
<dbReference type="GO" id="GO:0006950">
    <property type="term" value="P:response to stress"/>
    <property type="evidence" value="ECO:0007669"/>
    <property type="project" value="UniProtKB-ARBA"/>
</dbReference>
<evidence type="ECO:0000313" key="3">
    <source>
        <dbReference type="Proteomes" id="UP000218418"/>
    </source>
</evidence>
<dbReference type="CDD" id="cd11529">
    <property type="entry name" value="NTP-PPase_MazG_Cterm"/>
    <property type="match status" value="1"/>
</dbReference>
<dbReference type="EMBL" id="AP018227">
    <property type="protein sequence ID" value="BAY86422.1"/>
    <property type="molecule type" value="Genomic_DNA"/>
</dbReference>
<evidence type="ECO:0000313" key="2">
    <source>
        <dbReference type="EMBL" id="BAY86422.1"/>
    </source>
</evidence>
<dbReference type="GO" id="GO:0047429">
    <property type="term" value="F:nucleoside triphosphate diphosphatase activity"/>
    <property type="evidence" value="ECO:0007669"/>
    <property type="project" value="InterPro"/>
</dbReference>
<dbReference type="InterPro" id="IPR048015">
    <property type="entry name" value="NTP-PPase_MazG-like_N"/>
</dbReference>
<proteinExistence type="predicted"/>